<name>A0ABS7VJ62_9HYPH</name>
<dbReference type="InterPro" id="IPR029016">
    <property type="entry name" value="GAF-like_dom_sf"/>
</dbReference>
<keyword evidence="4" id="KW-1133">Transmembrane helix</keyword>
<dbReference type="EMBL" id="JAIRBM010000003">
    <property type="protein sequence ID" value="MBZ6075546.1"/>
    <property type="molecule type" value="Genomic_DNA"/>
</dbReference>
<dbReference type="InterPro" id="IPR003018">
    <property type="entry name" value="GAF"/>
</dbReference>
<dbReference type="SUPFAM" id="SSF55781">
    <property type="entry name" value="GAF domain-like"/>
    <property type="match status" value="1"/>
</dbReference>
<accession>A0ABS7VJ62</accession>
<dbReference type="SMART" id="SM00065">
    <property type="entry name" value="GAF"/>
    <property type="match status" value="1"/>
</dbReference>
<evidence type="ECO:0000313" key="10">
    <source>
        <dbReference type="EMBL" id="MBZ6075546.1"/>
    </source>
</evidence>
<gene>
    <name evidence="10" type="ORF">K9B37_04480</name>
</gene>
<reference evidence="10 11" key="1">
    <citation type="submission" date="2021-09" db="EMBL/GenBank/DDBJ databases">
        <title>The complete genome sequence of a new microorganism.</title>
        <authorList>
            <person name="Zi Z."/>
        </authorList>
    </citation>
    <scope>NUCLEOTIDE SEQUENCE [LARGE SCALE GENOMIC DNA]</scope>
    <source>
        <strain evidence="10 11">WGZ8</strain>
    </source>
</reference>
<keyword evidence="6 7" id="KW-0456">Lyase</keyword>
<dbReference type="Pfam" id="PF01590">
    <property type="entry name" value="GAF"/>
    <property type="match status" value="1"/>
</dbReference>
<dbReference type="PROSITE" id="PS50125">
    <property type="entry name" value="GUANYLATE_CYCLASE_2"/>
    <property type="match status" value="1"/>
</dbReference>
<keyword evidence="5" id="KW-0472">Membrane</keyword>
<dbReference type="PANTHER" id="PTHR11920:SF335">
    <property type="entry name" value="GUANYLATE CYCLASE"/>
    <property type="match status" value="1"/>
</dbReference>
<evidence type="ECO:0000256" key="8">
    <source>
        <dbReference type="SAM" id="Coils"/>
    </source>
</evidence>
<comment type="subcellular location">
    <subcellularLocation>
        <location evidence="1">Membrane</location>
    </subcellularLocation>
</comment>
<dbReference type="RefSeq" id="WP_224311624.1">
    <property type="nucleotide sequence ID" value="NZ_JAIRBM010000003.1"/>
</dbReference>
<dbReference type="Gene3D" id="3.30.450.40">
    <property type="match status" value="1"/>
</dbReference>
<dbReference type="Pfam" id="PF00211">
    <property type="entry name" value="Guanylate_cyc"/>
    <property type="match status" value="1"/>
</dbReference>
<sequence length="432" mass="48137">MDELSSQEVDRVAALALYRVLNTAPEFSYDALTELAAEICGCPVALISLMDERRAWLKSKYGLPADMVECPREITMCNTTLCSNDLIYEPDLTASERFRDLPMVTGEPFARFYCGMPLINREGFALGTLCVIGFEPLELRPSQREAVRRLAQQAMAQLELRRQLLERDELIGEVSQARAAAEAARERSEKLLKNILPESIAEELQTSGRVEPRSHEATTILFADFKAFTRLTETLDPAGLIRQLDLNFARFDEIAQSHGMETIKTVGDAFIAAGGLPVENRSHPIDACLAALQMQRFIHTSNLQREKLRLPLWELRIGVNSGPVVAGIVGQRRFTYDVWGNAVNVAQRLEEACEPGRVNISASTLHHVSRLFEIEARGSVQVKHIGAIDMYFLDRIRPDLCTDSDGVSPSDAFWRMSGIRRSAGSDNAGIRA</sequence>
<evidence type="ECO:0000256" key="1">
    <source>
        <dbReference type="ARBA" id="ARBA00004370"/>
    </source>
</evidence>
<dbReference type="PROSITE" id="PS00452">
    <property type="entry name" value="GUANYLATE_CYCLASE_1"/>
    <property type="match status" value="1"/>
</dbReference>
<evidence type="ECO:0000256" key="6">
    <source>
        <dbReference type="ARBA" id="ARBA00023239"/>
    </source>
</evidence>
<dbReference type="SMART" id="SM00044">
    <property type="entry name" value="CYCc"/>
    <property type="match status" value="1"/>
</dbReference>
<comment type="similarity">
    <text evidence="7">Belongs to the adenylyl cyclase class-4/guanylyl cyclase family.</text>
</comment>
<dbReference type="PANTHER" id="PTHR11920">
    <property type="entry name" value="GUANYLYL CYCLASE"/>
    <property type="match status" value="1"/>
</dbReference>
<dbReference type="CDD" id="cd07302">
    <property type="entry name" value="CHD"/>
    <property type="match status" value="1"/>
</dbReference>
<keyword evidence="11" id="KW-1185">Reference proteome</keyword>
<evidence type="ECO:0000256" key="5">
    <source>
        <dbReference type="ARBA" id="ARBA00023136"/>
    </source>
</evidence>
<comment type="caution">
    <text evidence="10">The sequence shown here is derived from an EMBL/GenBank/DDBJ whole genome shotgun (WGS) entry which is preliminary data.</text>
</comment>
<feature type="domain" description="Guanylate cyclase" evidence="9">
    <location>
        <begin position="219"/>
        <end position="350"/>
    </location>
</feature>
<evidence type="ECO:0000259" key="9">
    <source>
        <dbReference type="PROSITE" id="PS50125"/>
    </source>
</evidence>
<dbReference type="InterPro" id="IPR001054">
    <property type="entry name" value="A/G_cyclase"/>
</dbReference>
<dbReference type="InterPro" id="IPR050401">
    <property type="entry name" value="Cyclic_nucleotide_synthase"/>
</dbReference>
<evidence type="ECO:0000256" key="3">
    <source>
        <dbReference type="ARBA" id="ARBA00022741"/>
    </source>
</evidence>
<evidence type="ECO:0000256" key="7">
    <source>
        <dbReference type="RuleBase" id="RU000405"/>
    </source>
</evidence>
<dbReference type="InterPro" id="IPR018297">
    <property type="entry name" value="A/G_cyclase_CS"/>
</dbReference>
<dbReference type="Proteomes" id="UP000704176">
    <property type="component" value="Unassembled WGS sequence"/>
</dbReference>
<feature type="coiled-coil region" evidence="8">
    <location>
        <begin position="148"/>
        <end position="194"/>
    </location>
</feature>
<organism evidence="10 11">
    <name type="scientific">Microvirga puerhi</name>
    <dbReference type="NCBI Taxonomy" id="2876078"/>
    <lineage>
        <taxon>Bacteria</taxon>
        <taxon>Pseudomonadati</taxon>
        <taxon>Pseudomonadota</taxon>
        <taxon>Alphaproteobacteria</taxon>
        <taxon>Hyphomicrobiales</taxon>
        <taxon>Methylobacteriaceae</taxon>
        <taxon>Microvirga</taxon>
    </lineage>
</organism>
<evidence type="ECO:0000313" key="11">
    <source>
        <dbReference type="Proteomes" id="UP000704176"/>
    </source>
</evidence>
<dbReference type="Gene3D" id="3.30.70.1230">
    <property type="entry name" value="Nucleotide cyclase"/>
    <property type="match status" value="1"/>
</dbReference>
<protein>
    <recommendedName>
        <fullName evidence="9">Guanylate cyclase domain-containing protein</fullName>
    </recommendedName>
</protein>
<keyword evidence="8" id="KW-0175">Coiled coil</keyword>
<keyword evidence="3" id="KW-0547">Nucleotide-binding</keyword>
<evidence type="ECO:0000256" key="2">
    <source>
        <dbReference type="ARBA" id="ARBA00022692"/>
    </source>
</evidence>
<evidence type="ECO:0000256" key="4">
    <source>
        <dbReference type="ARBA" id="ARBA00022989"/>
    </source>
</evidence>
<dbReference type="InterPro" id="IPR029787">
    <property type="entry name" value="Nucleotide_cyclase"/>
</dbReference>
<dbReference type="SUPFAM" id="SSF55073">
    <property type="entry name" value="Nucleotide cyclase"/>
    <property type="match status" value="1"/>
</dbReference>
<proteinExistence type="inferred from homology"/>
<keyword evidence="2" id="KW-0812">Transmembrane</keyword>